<dbReference type="RefSeq" id="XP_015265620.1">
    <property type="nucleotide sequence ID" value="XM_015410134.1"/>
</dbReference>
<gene>
    <name evidence="7" type="primary">LOC107109490</name>
</gene>
<proteinExistence type="predicted"/>
<evidence type="ECO:0000256" key="3">
    <source>
        <dbReference type="ARBA" id="ARBA00023157"/>
    </source>
</evidence>
<dbReference type="InterPro" id="IPR036058">
    <property type="entry name" value="Kazal_dom_sf"/>
</dbReference>
<evidence type="ECO:0000256" key="1">
    <source>
        <dbReference type="ARBA" id="ARBA00004613"/>
    </source>
</evidence>
<organism evidence="6 7">
    <name type="scientific">Gekko japonicus</name>
    <name type="common">Schlegel's Japanese gecko</name>
    <dbReference type="NCBI Taxonomy" id="146911"/>
    <lineage>
        <taxon>Eukaryota</taxon>
        <taxon>Metazoa</taxon>
        <taxon>Chordata</taxon>
        <taxon>Craniata</taxon>
        <taxon>Vertebrata</taxon>
        <taxon>Euteleostomi</taxon>
        <taxon>Lepidosauria</taxon>
        <taxon>Squamata</taxon>
        <taxon>Bifurcata</taxon>
        <taxon>Gekkota</taxon>
        <taxon>Gekkonidae</taxon>
        <taxon>Gekkoninae</taxon>
        <taxon>Gekko</taxon>
    </lineage>
</organism>
<dbReference type="Pfam" id="PF00050">
    <property type="entry name" value="Kazal_1"/>
    <property type="match status" value="5"/>
</dbReference>
<dbReference type="InterPro" id="IPR050159">
    <property type="entry name" value="Kazal-type_SerProtInhib"/>
</dbReference>
<accession>A0ABM1JVY3</accession>
<dbReference type="PANTHER" id="PTHR47499">
    <property type="entry name" value="SERINE PROTEASE INHIBITOR KAZAL-TYPE 7 SPINK7"/>
    <property type="match status" value="1"/>
</dbReference>
<dbReference type="Proteomes" id="UP000694871">
    <property type="component" value="Unplaced"/>
</dbReference>
<dbReference type="SMART" id="SM00280">
    <property type="entry name" value="KAZAL"/>
    <property type="match status" value="5"/>
</dbReference>
<sequence length="422" mass="47149">MKVTGVFVVLTLFNYFEDVASQARYKAGMCLEFQPFLQNGSLYCSRDIDPIIGPDGKTHTNKCVMCREVFKKRGFAVNERWSTSTSEKDDGCREYMAYFRNGGITCTRENDPVRDAFGRQYSNKCMMCAQKFKNGGDMPSYEKNKIEKERSERGDECYEYRSQMRPDGGLTCTRENDPIRDVSGRTHSNTCMMCAEKFKKEIREGKFHGGGAIQNPNGNRIVQSNPNRGNINQNNCNQVGGSLNRNDVNDPCSENGRIAQGDYRSHTNCGGVGESSQHNANCQRQSFNQKKKKKAVIEHKLNCSQILADLKEKGNGCSSVWSPVCGTDGKTYSNKCLLCSEIERTEGGLALRHEGECPEDVHGTVDCSKYPQTRGKVLCETSTQEVCGTDGETYSNECMLCDKILKTKSEIGIKNIGPCPEE</sequence>
<reference evidence="7" key="1">
    <citation type="submission" date="2025-08" db="UniProtKB">
        <authorList>
            <consortium name="RefSeq"/>
        </authorList>
    </citation>
    <scope>IDENTIFICATION</scope>
</reference>
<dbReference type="InterPro" id="IPR002350">
    <property type="entry name" value="Kazal_dom"/>
</dbReference>
<evidence type="ECO:0000256" key="4">
    <source>
        <dbReference type="SAM" id="SignalP"/>
    </source>
</evidence>
<keyword evidence="3" id="KW-1015">Disulfide bond</keyword>
<protein>
    <submittedName>
        <fullName evidence="7">Serine protease inhibitor Kazal-type 5-like</fullName>
    </submittedName>
</protein>
<keyword evidence="2" id="KW-0964">Secreted</keyword>
<evidence type="ECO:0000256" key="2">
    <source>
        <dbReference type="ARBA" id="ARBA00022525"/>
    </source>
</evidence>
<dbReference type="GeneID" id="107109490"/>
<feature type="chain" id="PRO_5047079257" evidence="4">
    <location>
        <begin position="22"/>
        <end position="422"/>
    </location>
</feature>
<dbReference type="PANTHER" id="PTHR47499:SF1">
    <property type="entry name" value="SERINE PROTEASE INHIBITOR KAZAL-TYPE 7"/>
    <property type="match status" value="1"/>
</dbReference>
<keyword evidence="4" id="KW-0732">Signal</keyword>
<feature type="signal peptide" evidence="4">
    <location>
        <begin position="1"/>
        <end position="21"/>
    </location>
</feature>
<evidence type="ECO:0000313" key="7">
    <source>
        <dbReference type="RefSeq" id="XP_015265620.1"/>
    </source>
</evidence>
<keyword evidence="7" id="KW-0646">Protease inhibitor</keyword>
<dbReference type="SUPFAM" id="SSF100895">
    <property type="entry name" value="Kazal-type serine protease inhibitors"/>
    <property type="match status" value="5"/>
</dbReference>
<keyword evidence="6" id="KW-1185">Reference proteome</keyword>
<dbReference type="PROSITE" id="PS51465">
    <property type="entry name" value="KAZAL_2"/>
    <property type="match status" value="2"/>
</dbReference>
<dbReference type="GO" id="GO:0004867">
    <property type="term" value="F:serine-type endopeptidase inhibitor activity"/>
    <property type="evidence" value="ECO:0007669"/>
    <property type="project" value="UniProtKB-KW"/>
</dbReference>
<feature type="domain" description="Kazal-like" evidence="5">
    <location>
        <begin position="297"/>
        <end position="359"/>
    </location>
</feature>
<evidence type="ECO:0000313" key="6">
    <source>
        <dbReference type="Proteomes" id="UP000694871"/>
    </source>
</evidence>
<feature type="domain" description="Kazal-like" evidence="5">
    <location>
        <begin position="361"/>
        <end position="421"/>
    </location>
</feature>
<dbReference type="PROSITE" id="PS00282">
    <property type="entry name" value="KAZAL_1"/>
    <property type="match status" value="2"/>
</dbReference>
<evidence type="ECO:0000259" key="5">
    <source>
        <dbReference type="PROSITE" id="PS51465"/>
    </source>
</evidence>
<dbReference type="Gene3D" id="3.30.60.30">
    <property type="match status" value="5"/>
</dbReference>
<name>A0ABM1JVY3_GEKJA</name>
<keyword evidence="7" id="KW-0722">Serine protease inhibitor</keyword>
<comment type="subcellular location">
    <subcellularLocation>
        <location evidence="1">Secreted</location>
    </subcellularLocation>
</comment>